<evidence type="ECO:0000313" key="2">
    <source>
        <dbReference type="Proteomes" id="UP000664032"/>
    </source>
</evidence>
<gene>
    <name evidence="1" type="ORF">JR316_0007307</name>
</gene>
<accession>A0ACB8GZ55</accession>
<name>A0ACB8GZ55_PSICU</name>
<reference evidence="1" key="1">
    <citation type="submission" date="2021-10" db="EMBL/GenBank/DDBJ databases">
        <title>Psilocybe cubensis genome.</title>
        <authorList>
            <person name="Mckernan K.J."/>
            <person name="Crawford S."/>
            <person name="Trippe A."/>
            <person name="Kane L.T."/>
            <person name="Mclaughlin S."/>
        </authorList>
    </citation>
    <scope>NUCLEOTIDE SEQUENCE</scope>
    <source>
        <strain evidence="1">MGC-MH-2018</strain>
    </source>
</reference>
<keyword evidence="2" id="KW-1185">Reference proteome</keyword>
<protein>
    <submittedName>
        <fullName evidence="1">Uncharacterized protein</fullName>
    </submittedName>
</protein>
<dbReference type="EMBL" id="JAFIQS020000006">
    <property type="protein sequence ID" value="KAH9480707.1"/>
    <property type="molecule type" value="Genomic_DNA"/>
</dbReference>
<sequence>MRRFLLTYTVTLFSISTAALVSTLVLDFKYPASNFLSFSTPSINKNLCTVCWCPPVRQLENICLIASIWAADGFMLWRCMTLYKATSRPRRIGLMSFCSLLALASIAIGLVYIIPSKRTDLSLTLFSLITLVVNVSTTTLIAGRLIYYQYFLRKTFGPAHRSPYMRIAVLFFESAALIVAFNVILVVFVLLHSENDITSLMLVELMVQIYAISPLMIIFKVAYDRVHHTDTSSFKTRDAQDVVDRDLHSLHFITAEPLDNDTAV</sequence>
<proteinExistence type="predicted"/>
<evidence type="ECO:0000313" key="1">
    <source>
        <dbReference type="EMBL" id="KAH9480707.1"/>
    </source>
</evidence>
<comment type="caution">
    <text evidence="1">The sequence shown here is derived from an EMBL/GenBank/DDBJ whole genome shotgun (WGS) entry which is preliminary data.</text>
</comment>
<dbReference type="Proteomes" id="UP000664032">
    <property type="component" value="Unassembled WGS sequence"/>
</dbReference>
<organism evidence="1 2">
    <name type="scientific">Psilocybe cubensis</name>
    <name type="common">Psychedelic mushroom</name>
    <name type="synonym">Stropharia cubensis</name>
    <dbReference type="NCBI Taxonomy" id="181762"/>
    <lineage>
        <taxon>Eukaryota</taxon>
        <taxon>Fungi</taxon>
        <taxon>Dikarya</taxon>
        <taxon>Basidiomycota</taxon>
        <taxon>Agaricomycotina</taxon>
        <taxon>Agaricomycetes</taxon>
        <taxon>Agaricomycetidae</taxon>
        <taxon>Agaricales</taxon>
        <taxon>Agaricineae</taxon>
        <taxon>Strophariaceae</taxon>
        <taxon>Psilocybe</taxon>
    </lineage>
</organism>